<gene>
    <name evidence="3" type="primary">CERKL</name>
</gene>
<evidence type="ECO:0000313" key="4">
    <source>
        <dbReference type="Proteomes" id="UP000472274"/>
    </source>
</evidence>
<evidence type="ECO:0000256" key="1">
    <source>
        <dbReference type="SAM" id="MobiDB-lite"/>
    </source>
</evidence>
<dbReference type="InterPro" id="IPR001206">
    <property type="entry name" value="Diacylglycerol_kinase_cat_dom"/>
</dbReference>
<feature type="region of interest" description="Disordered" evidence="1">
    <location>
        <begin position="1"/>
        <end position="29"/>
    </location>
</feature>
<dbReference type="AlphaFoldDB" id="A0A674JYY7"/>
<accession>A0A674JYY7</accession>
<dbReference type="InterPro" id="IPR050187">
    <property type="entry name" value="Lipid_Phosphate_FormReg"/>
</dbReference>
<dbReference type="InterPro" id="IPR017438">
    <property type="entry name" value="ATP-NAD_kinase_N"/>
</dbReference>
<dbReference type="PANTHER" id="PTHR12358">
    <property type="entry name" value="SPHINGOSINE KINASE"/>
    <property type="match status" value="1"/>
</dbReference>
<reference evidence="3" key="2">
    <citation type="submission" date="2025-09" db="UniProtKB">
        <authorList>
            <consortium name="Ensembl"/>
        </authorList>
    </citation>
    <scope>IDENTIFICATION</scope>
</reference>
<dbReference type="Proteomes" id="UP000472274">
    <property type="component" value="Unplaced"/>
</dbReference>
<protein>
    <submittedName>
        <fullName evidence="3">Ceramide kinase like</fullName>
    </submittedName>
</protein>
<feature type="compositionally biased region" description="Basic and acidic residues" evidence="1">
    <location>
        <begin position="1"/>
        <end position="12"/>
    </location>
</feature>
<dbReference type="Gene3D" id="3.40.50.10330">
    <property type="entry name" value="Probable inorganic polyphosphate/atp-NAD kinase, domain 1"/>
    <property type="match status" value="1"/>
</dbReference>
<dbReference type="GO" id="GO:0016020">
    <property type="term" value="C:membrane"/>
    <property type="evidence" value="ECO:0007669"/>
    <property type="project" value="GOC"/>
</dbReference>
<dbReference type="GO" id="GO:0001727">
    <property type="term" value="F:lipid kinase activity"/>
    <property type="evidence" value="ECO:0007669"/>
    <property type="project" value="TreeGrafter"/>
</dbReference>
<dbReference type="Gene3D" id="2.60.200.40">
    <property type="match status" value="1"/>
</dbReference>
<dbReference type="GeneTree" id="ENSGT00940000157578"/>
<dbReference type="InterPro" id="IPR045363">
    <property type="entry name" value="CERK_C"/>
</dbReference>
<dbReference type="Pfam" id="PF19280">
    <property type="entry name" value="CERK_C"/>
    <property type="match status" value="1"/>
</dbReference>
<name>A0A674JYY7_9SAUR</name>
<dbReference type="Ensembl" id="ENSTMTT00000027570.1">
    <property type="protein sequence ID" value="ENSTMTP00000026605.1"/>
    <property type="gene ID" value="ENSTMTG00000019208.1"/>
</dbReference>
<reference evidence="3" key="1">
    <citation type="submission" date="2025-08" db="UniProtKB">
        <authorList>
            <consortium name="Ensembl"/>
        </authorList>
    </citation>
    <scope>IDENTIFICATION</scope>
</reference>
<organism evidence="3 4">
    <name type="scientific">Terrapene triunguis</name>
    <name type="common">Three-toed box turtle</name>
    <dbReference type="NCBI Taxonomy" id="2587831"/>
    <lineage>
        <taxon>Eukaryota</taxon>
        <taxon>Metazoa</taxon>
        <taxon>Chordata</taxon>
        <taxon>Craniata</taxon>
        <taxon>Vertebrata</taxon>
        <taxon>Euteleostomi</taxon>
        <taxon>Archelosauria</taxon>
        <taxon>Testudinata</taxon>
        <taxon>Testudines</taxon>
        <taxon>Cryptodira</taxon>
        <taxon>Durocryptodira</taxon>
        <taxon>Testudinoidea</taxon>
        <taxon>Emydidae</taxon>
        <taxon>Terrapene</taxon>
    </lineage>
</organism>
<dbReference type="InterPro" id="IPR057465">
    <property type="entry name" value="CERK_PH"/>
</dbReference>
<dbReference type="Pfam" id="PF00781">
    <property type="entry name" value="DAGK_cat"/>
    <property type="match status" value="1"/>
</dbReference>
<sequence length="478" mass="53446">MAQRWEGEERRGAAPLARDPPRGGEAAGGEEEPLLRGIFQIGKRSCNVVLSARQLRWSPIQPESRGGDSNMNLPCKEEFVEMKDIFSVKLKRRRFVGQKKGGVLLGITIFVCLKKENKLKDTAINFNNLSEDHCHSWFRCLKEILNVTEYEGHALSVLKECELHTFDGVVCVGGDGSTSEIAHGLLLRAQIDAGRDTDYILSPVRAPLPLGIIPAGSTNVLAHTLHGINHAVTATLHIIMGHIQPVDICTFSSPSKLLRFGFSAMFGFGARTLALAEKHRWMPSNQRRDFAVIKTLASLKPEECELSFLPLKNSLQGSQENVTKVQWHTIQGHFLNVSIMAIPSLCSMAPRGLAPNTRLNNGSMALIVVRNTSRSEFIKHLKRYASVKNQFNFPFVETYAVQEVKIQPRTKIGHDTEENVFLHATSAEGNYPWNIDGDLMEGASEVHVREEGCHYTRFIMQWALFQVEKAFFEETGSR</sequence>
<feature type="domain" description="DAGKc" evidence="2">
    <location>
        <begin position="147"/>
        <end position="255"/>
    </location>
</feature>
<proteinExistence type="predicted"/>
<dbReference type="Pfam" id="PF25382">
    <property type="entry name" value="PH_CERK"/>
    <property type="match status" value="1"/>
</dbReference>
<dbReference type="GO" id="GO:0006665">
    <property type="term" value="P:sphingolipid metabolic process"/>
    <property type="evidence" value="ECO:0007669"/>
    <property type="project" value="TreeGrafter"/>
</dbReference>
<dbReference type="InterPro" id="IPR016064">
    <property type="entry name" value="NAD/diacylglycerol_kinase_sf"/>
</dbReference>
<keyword evidence="4" id="KW-1185">Reference proteome</keyword>
<dbReference type="PANTHER" id="PTHR12358:SF26">
    <property type="entry name" value="CERAMIDE KINASE-LIKE PROTEIN"/>
    <property type="match status" value="1"/>
</dbReference>
<evidence type="ECO:0000313" key="3">
    <source>
        <dbReference type="Ensembl" id="ENSTMTP00000026605.1"/>
    </source>
</evidence>
<dbReference type="PROSITE" id="PS50146">
    <property type="entry name" value="DAGK"/>
    <property type="match status" value="1"/>
</dbReference>
<evidence type="ECO:0000259" key="2">
    <source>
        <dbReference type="PROSITE" id="PS50146"/>
    </source>
</evidence>
<dbReference type="SUPFAM" id="SSF111331">
    <property type="entry name" value="NAD kinase/diacylglycerol kinase-like"/>
    <property type="match status" value="1"/>
</dbReference>